<dbReference type="PANTHER" id="PTHR47829">
    <property type="entry name" value="HYDROLASE, PUTATIVE (AFU_ORTHOLOGUE AFUA_1G12880)-RELATED"/>
    <property type="match status" value="1"/>
</dbReference>
<dbReference type="EMBL" id="CAEZUG010000098">
    <property type="protein sequence ID" value="CAB4601649.1"/>
    <property type="molecule type" value="Genomic_DNA"/>
</dbReference>
<dbReference type="Pfam" id="PF01636">
    <property type="entry name" value="APH"/>
    <property type="match status" value="1"/>
</dbReference>
<protein>
    <submittedName>
        <fullName evidence="4">Unannotated protein</fullName>
    </submittedName>
</protein>
<dbReference type="InterPro" id="IPR041726">
    <property type="entry name" value="ACAD10_11_N"/>
</dbReference>
<dbReference type="EMBL" id="CAEZZB010000141">
    <property type="protein sequence ID" value="CAB4753232.1"/>
    <property type="molecule type" value="Genomic_DNA"/>
</dbReference>
<evidence type="ECO:0000313" key="2">
    <source>
        <dbReference type="EMBL" id="CAB4601649.1"/>
    </source>
</evidence>
<dbReference type="AlphaFoldDB" id="A0A6J6U0E4"/>
<dbReference type="Gene3D" id="3.30.200.20">
    <property type="entry name" value="Phosphorylase Kinase, domain 1"/>
    <property type="match status" value="1"/>
</dbReference>
<proteinExistence type="predicted"/>
<dbReference type="PANTHER" id="PTHR47829:SF1">
    <property type="entry name" value="HAD FAMILY PHOSPHATASE"/>
    <property type="match status" value="1"/>
</dbReference>
<evidence type="ECO:0000313" key="4">
    <source>
        <dbReference type="EMBL" id="CAB4753232.1"/>
    </source>
</evidence>
<dbReference type="Gene3D" id="3.90.1200.10">
    <property type="match status" value="1"/>
</dbReference>
<dbReference type="SUPFAM" id="SSF56112">
    <property type="entry name" value="Protein kinase-like (PK-like)"/>
    <property type="match status" value="1"/>
</dbReference>
<reference evidence="4" key="1">
    <citation type="submission" date="2020-05" db="EMBL/GenBank/DDBJ databases">
        <authorList>
            <person name="Chiriac C."/>
            <person name="Salcher M."/>
            <person name="Ghai R."/>
            <person name="Kavagutti S V."/>
        </authorList>
    </citation>
    <scope>NUCLEOTIDE SEQUENCE</scope>
</reference>
<name>A0A6J6U0E4_9ZZZZ</name>
<gene>
    <name evidence="2" type="ORF">UFOPK1795_01228</name>
    <name evidence="3" type="ORF">UFOPK2275_01017</name>
    <name evidence="4" type="ORF">UFOPK2816_00938</name>
</gene>
<evidence type="ECO:0000259" key="1">
    <source>
        <dbReference type="Pfam" id="PF01636"/>
    </source>
</evidence>
<dbReference type="InterPro" id="IPR052898">
    <property type="entry name" value="ACAD10-like"/>
</dbReference>
<dbReference type="InterPro" id="IPR002575">
    <property type="entry name" value="Aminoglycoside_PTrfase"/>
</dbReference>
<dbReference type="EMBL" id="CAEZWQ010000139">
    <property type="protein sequence ID" value="CAB4670169.1"/>
    <property type="molecule type" value="Genomic_DNA"/>
</dbReference>
<organism evidence="4">
    <name type="scientific">freshwater metagenome</name>
    <dbReference type="NCBI Taxonomy" id="449393"/>
    <lineage>
        <taxon>unclassified sequences</taxon>
        <taxon>metagenomes</taxon>
        <taxon>ecological metagenomes</taxon>
    </lineage>
</organism>
<accession>A0A6J6U0E4</accession>
<feature type="domain" description="Aminoglycoside phosphotransferase" evidence="1">
    <location>
        <begin position="36"/>
        <end position="279"/>
    </location>
</feature>
<evidence type="ECO:0000313" key="3">
    <source>
        <dbReference type="EMBL" id="CAB4670169.1"/>
    </source>
</evidence>
<dbReference type="InterPro" id="IPR011009">
    <property type="entry name" value="Kinase-like_dom_sf"/>
</dbReference>
<sequence>MVSELAEVRAEDAFDVGAVHAWLLKNTDVPNELPRVQQFGSGASNLTYLLTYKDQELILRRPPIGTKAVSAHNMKREFLIQKTLLPDFPLVPKVIALCEDHSVIGSDFYIMQRIAGVILRRDLPSGLVLSVQDTTLIGNLVIEGLVSLHHVDPTPLSQLSKGPGYVGRQVEGWSRRYRAARTPDVADAEVLMRWLDENQPHDIASCVIHGDWRLDNLVFNLDSTPKLVGALDWELATIGDPLMDLGSSMAYWTDSNDEAAFANLRRQPSHLPGMPTREEFIKRYLEKSEWDCNDFTFYEVFGLFRLAVILQQIWARYVAGQTTNPSFAIFGEAVDLMINRAMRMI</sequence>
<dbReference type="CDD" id="cd05154">
    <property type="entry name" value="ACAD10_11_N-like"/>
    <property type="match status" value="1"/>
</dbReference>